<accession>A0ABD3V8D8</accession>
<evidence type="ECO:0000256" key="1">
    <source>
        <dbReference type="SAM" id="SignalP"/>
    </source>
</evidence>
<organism evidence="2 3">
    <name type="scientific">Sinanodonta woodiana</name>
    <name type="common">Chinese pond mussel</name>
    <name type="synonym">Anodonta woodiana</name>
    <dbReference type="NCBI Taxonomy" id="1069815"/>
    <lineage>
        <taxon>Eukaryota</taxon>
        <taxon>Metazoa</taxon>
        <taxon>Spiralia</taxon>
        <taxon>Lophotrochozoa</taxon>
        <taxon>Mollusca</taxon>
        <taxon>Bivalvia</taxon>
        <taxon>Autobranchia</taxon>
        <taxon>Heteroconchia</taxon>
        <taxon>Palaeoheterodonta</taxon>
        <taxon>Unionida</taxon>
        <taxon>Unionoidea</taxon>
        <taxon>Unionidae</taxon>
        <taxon>Unioninae</taxon>
        <taxon>Sinanodonta</taxon>
    </lineage>
</organism>
<evidence type="ECO:0000313" key="3">
    <source>
        <dbReference type="Proteomes" id="UP001634394"/>
    </source>
</evidence>
<feature type="signal peptide" evidence="1">
    <location>
        <begin position="1"/>
        <end position="23"/>
    </location>
</feature>
<comment type="caution">
    <text evidence="2">The sequence shown here is derived from an EMBL/GenBank/DDBJ whole genome shotgun (WGS) entry which is preliminary data.</text>
</comment>
<dbReference type="EMBL" id="JBJQND010000013">
    <property type="protein sequence ID" value="KAL3857862.1"/>
    <property type="molecule type" value="Genomic_DNA"/>
</dbReference>
<dbReference type="AlphaFoldDB" id="A0ABD3V8D8"/>
<sequence length="110" mass="12139">MVSLVDVIVFSVILMCVFDPRTALDLPELSSSSVYHTMQDSRVQKDSKYLYSTKNPPVGGGLFTGKLTDNLRRRTLVVRPLPKIPPSISFEGPAGYDVIVSIQVIKTNNV</sequence>
<feature type="chain" id="PRO_5044859519" evidence="1">
    <location>
        <begin position="24"/>
        <end position="110"/>
    </location>
</feature>
<reference evidence="2 3" key="1">
    <citation type="submission" date="2024-11" db="EMBL/GenBank/DDBJ databases">
        <title>Chromosome-level genome assembly of the freshwater bivalve Anodonta woodiana.</title>
        <authorList>
            <person name="Chen X."/>
        </authorList>
    </citation>
    <scope>NUCLEOTIDE SEQUENCE [LARGE SCALE GENOMIC DNA]</scope>
    <source>
        <strain evidence="2">MN2024</strain>
        <tissue evidence="2">Gills</tissue>
    </source>
</reference>
<keyword evidence="1" id="KW-0732">Signal</keyword>
<keyword evidence="3" id="KW-1185">Reference proteome</keyword>
<proteinExistence type="predicted"/>
<dbReference type="Proteomes" id="UP001634394">
    <property type="component" value="Unassembled WGS sequence"/>
</dbReference>
<name>A0ABD3V8D8_SINWO</name>
<protein>
    <submittedName>
        <fullName evidence="2">Uncharacterized protein</fullName>
    </submittedName>
</protein>
<evidence type="ECO:0000313" key="2">
    <source>
        <dbReference type="EMBL" id="KAL3857862.1"/>
    </source>
</evidence>
<gene>
    <name evidence="2" type="ORF">ACJMK2_012492</name>
</gene>